<reference evidence="1" key="1">
    <citation type="submission" date="2020-02" db="EMBL/GenBank/DDBJ databases">
        <authorList>
            <person name="Palmer J.M."/>
        </authorList>
    </citation>
    <scope>NUCLEOTIDE SEQUENCE</scope>
    <source>
        <strain evidence="1">EPUS1.4</strain>
        <tissue evidence="1">Thallus</tissue>
    </source>
</reference>
<accession>A0A8H7APC2</accession>
<keyword evidence="2" id="KW-1185">Reference proteome</keyword>
<dbReference type="OrthoDB" id="5979581at2759"/>
<comment type="caution">
    <text evidence="1">The sequence shown here is derived from an EMBL/GenBank/DDBJ whole genome shotgun (WGS) entry which is preliminary data.</text>
</comment>
<dbReference type="EMBL" id="JAACFV010000029">
    <property type="protein sequence ID" value="KAF7510562.1"/>
    <property type="molecule type" value="Genomic_DNA"/>
</dbReference>
<sequence length="134" mass="15011">MRLQLPKNGTAVITRSGTHVLEHGELIQIGNCSYTYEYTSLHSTKVFEQDLFRWMKEYYSSPLPNGLLSPHTVGEPRSLGRYYCSPSTFAKGTFGKVSAGWALNGSAVAIKFFKDPKKEAVEAHQKLMEDIGHQ</sequence>
<evidence type="ECO:0000313" key="1">
    <source>
        <dbReference type="EMBL" id="KAF7510562.1"/>
    </source>
</evidence>
<proteinExistence type="predicted"/>
<gene>
    <name evidence="1" type="ORF">GJ744_006408</name>
</gene>
<protein>
    <recommendedName>
        <fullName evidence="3">Protein kinase domain-containing protein</fullName>
    </recommendedName>
</protein>
<dbReference type="AlphaFoldDB" id="A0A8H7APC2"/>
<evidence type="ECO:0008006" key="3">
    <source>
        <dbReference type="Google" id="ProtNLM"/>
    </source>
</evidence>
<name>A0A8H7APC2_9EURO</name>
<evidence type="ECO:0000313" key="2">
    <source>
        <dbReference type="Proteomes" id="UP000606974"/>
    </source>
</evidence>
<organism evidence="1 2">
    <name type="scientific">Endocarpon pusillum</name>
    <dbReference type="NCBI Taxonomy" id="364733"/>
    <lineage>
        <taxon>Eukaryota</taxon>
        <taxon>Fungi</taxon>
        <taxon>Dikarya</taxon>
        <taxon>Ascomycota</taxon>
        <taxon>Pezizomycotina</taxon>
        <taxon>Eurotiomycetes</taxon>
        <taxon>Chaetothyriomycetidae</taxon>
        <taxon>Verrucariales</taxon>
        <taxon>Verrucariaceae</taxon>
        <taxon>Endocarpon</taxon>
    </lineage>
</organism>
<dbReference type="Proteomes" id="UP000606974">
    <property type="component" value="Unassembled WGS sequence"/>
</dbReference>